<evidence type="ECO:0000259" key="1">
    <source>
        <dbReference type="SMART" id="SM00355"/>
    </source>
</evidence>
<protein>
    <recommendedName>
        <fullName evidence="1">C2H2-type domain-containing protein</fullName>
    </recommendedName>
</protein>
<feature type="domain" description="C2H2-type" evidence="1">
    <location>
        <begin position="62"/>
        <end position="82"/>
    </location>
</feature>
<organism evidence="2">
    <name type="scientific">Indivirus ILV1</name>
    <dbReference type="NCBI Taxonomy" id="1977633"/>
    <lineage>
        <taxon>Viruses</taxon>
        <taxon>Varidnaviria</taxon>
        <taxon>Bamfordvirae</taxon>
        <taxon>Nucleocytoviricota</taxon>
        <taxon>Megaviricetes</taxon>
        <taxon>Imitervirales</taxon>
        <taxon>Mimiviridae</taxon>
        <taxon>Klosneuvirinae</taxon>
        <taxon>Indivirus</taxon>
    </lineage>
</organism>
<reference evidence="2" key="1">
    <citation type="journal article" date="2017" name="Science">
        <title>Giant viruses with an expanded complement of translation system components.</title>
        <authorList>
            <person name="Schulz F."/>
            <person name="Yutin N."/>
            <person name="Ivanova N.N."/>
            <person name="Ortega D.R."/>
            <person name="Lee T.K."/>
            <person name="Vierheilig J."/>
            <person name="Daims H."/>
            <person name="Horn M."/>
            <person name="Wagner M."/>
            <person name="Jensen G.J."/>
            <person name="Kyrpides N.C."/>
            <person name="Koonin E.V."/>
            <person name="Woyke T."/>
        </authorList>
    </citation>
    <scope>NUCLEOTIDE SEQUENCE</scope>
    <source>
        <strain evidence="2">ILV1</strain>
    </source>
</reference>
<accession>A0A1V0SEF4</accession>
<sequence>MKNHCDICNYTAGSKFNYKKHLDTKSHSKKVVEKTNETILKPIRNINETKSSGNKKVQKHNYNCNFCQGKYSTASSLARHMKVCSMRNDLELLYEQKMKELENELNYHKKINEMYKQENDHLKILINNAGSIVKTSVSALSFVVSKYKTTPPLEKLKDYSLLYYDAGEEEINLIDTIIYNYENNLLADYLGNIIVRLYKKDDPKDQSLWNTDTSRLTYLVRELIDKKMDWVVDKRGIKITKCIIDPMLEYIKTILTEYIDELSKGIRKNSIKNIEIKMRKMKISAEIINEIKENHLSEQINKYIAPHFYLSKNNDELVVIDK</sequence>
<dbReference type="SMART" id="SM00355">
    <property type="entry name" value="ZnF_C2H2"/>
    <property type="match status" value="2"/>
</dbReference>
<feature type="domain" description="C2H2-type" evidence="1">
    <location>
        <begin position="3"/>
        <end position="27"/>
    </location>
</feature>
<dbReference type="EMBL" id="KY684091">
    <property type="protein sequence ID" value="ARF10004.1"/>
    <property type="molecule type" value="Genomic_DNA"/>
</dbReference>
<gene>
    <name evidence="2" type="ORF">Indivirus_7_20</name>
</gene>
<proteinExistence type="predicted"/>
<name>A0A1V0SEF4_9VIRU</name>
<evidence type="ECO:0000313" key="2">
    <source>
        <dbReference type="EMBL" id="ARF10004.1"/>
    </source>
</evidence>
<dbReference type="InterPro" id="IPR013087">
    <property type="entry name" value="Znf_C2H2_type"/>
</dbReference>
<dbReference type="Gene3D" id="3.30.160.60">
    <property type="entry name" value="Classic Zinc Finger"/>
    <property type="match status" value="1"/>
</dbReference>